<feature type="domain" description="TATA-binding protein interacting (TIP20)" evidence="5">
    <location>
        <begin position="1091"/>
        <end position="1253"/>
    </location>
</feature>
<dbReference type="PANTHER" id="PTHR12696">
    <property type="entry name" value="TIP120"/>
    <property type="match status" value="1"/>
</dbReference>
<dbReference type="InterPro" id="IPR039852">
    <property type="entry name" value="CAND1/CAND2"/>
</dbReference>
<evidence type="ECO:0000256" key="1">
    <source>
        <dbReference type="ARBA" id="ARBA00007657"/>
    </source>
</evidence>
<dbReference type="EMBL" id="JABELV010000120">
    <property type="protein sequence ID" value="KAG7530369.1"/>
    <property type="molecule type" value="Genomic_DNA"/>
</dbReference>
<dbReference type="OrthoDB" id="6260732at2759"/>
<feature type="compositionally biased region" description="Acidic residues" evidence="4">
    <location>
        <begin position="332"/>
        <end position="360"/>
    </location>
</feature>
<reference evidence="6" key="1">
    <citation type="submission" date="2020-04" db="EMBL/GenBank/DDBJ databases">
        <title>Analysis of mating type loci in Filobasidium floriforme.</title>
        <authorList>
            <person name="Nowrousian M."/>
        </authorList>
    </citation>
    <scope>NUCLEOTIDE SEQUENCE</scope>
    <source>
        <strain evidence="6">CBS 6242</strain>
    </source>
</reference>
<dbReference type="InterPro" id="IPR016024">
    <property type="entry name" value="ARM-type_fold"/>
</dbReference>
<dbReference type="SUPFAM" id="SSF48371">
    <property type="entry name" value="ARM repeat"/>
    <property type="match status" value="1"/>
</dbReference>
<dbReference type="InterPro" id="IPR011989">
    <property type="entry name" value="ARM-like"/>
</dbReference>
<evidence type="ECO:0000256" key="3">
    <source>
        <dbReference type="ARBA" id="ARBA00022786"/>
    </source>
</evidence>
<name>A0A8K0JI55_9TREE</name>
<evidence type="ECO:0000313" key="6">
    <source>
        <dbReference type="EMBL" id="KAG7530369.1"/>
    </source>
</evidence>
<dbReference type="Pfam" id="PF25782">
    <property type="entry name" value="TPR_CAND1"/>
    <property type="match status" value="1"/>
</dbReference>
<comment type="caution">
    <text evidence="6">The sequence shown here is derived from an EMBL/GenBank/DDBJ whole genome shotgun (WGS) entry which is preliminary data.</text>
</comment>
<protein>
    <recommendedName>
        <fullName evidence="5">TATA-binding protein interacting (TIP20) domain-containing protein</fullName>
    </recommendedName>
</protein>
<organism evidence="6 7">
    <name type="scientific">Filobasidium floriforme</name>
    <dbReference type="NCBI Taxonomy" id="5210"/>
    <lineage>
        <taxon>Eukaryota</taxon>
        <taxon>Fungi</taxon>
        <taxon>Dikarya</taxon>
        <taxon>Basidiomycota</taxon>
        <taxon>Agaricomycotina</taxon>
        <taxon>Tremellomycetes</taxon>
        <taxon>Filobasidiales</taxon>
        <taxon>Filobasidiaceae</taxon>
        <taxon>Filobasidium</taxon>
    </lineage>
</organism>
<evidence type="ECO:0000256" key="4">
    <source>
        <dbReference type="SAM" id="MobiDB-lite"/>
    </source>
</evidence>
<gene>
    <name evidence="6" type="ORF">FFLO_05085</name>
</gene>
<evidence type="ECO:0000313" key="7">
    <source>
        <dbReference type="Proteomes" id="UP000812966"/>
    </source>
</evidence>
<keyword evidence="3" id="KW-0833">Ubl conjugation pathway</keyword>
<accession>A0A8K0JI55</accession>
<evidence type="ECO:0000259" key="5">
    <source>
        <dbReference type="Pfam" id="PF08623"/>
    </source>
</evidence>
<dbReference type="Gene3D" id="1.25.10.10">
    <property type="entry name" value="Leucine-rich Repeat Variant"/>
    <property type="match status" value="1"/>
</dbReference>
<dbReference type="AlphaFoldDB" id="A0A8K0JI55"/>
<comment type="similarity">
    <text evidence="1">Belongs to the CAND family.</text>
</comment>
<evidence type="ECO:0000256" key="2">
    <source>
        <dbReference type="ARBA" id="ARBA00022737"/>
    </source>
</evidence>
<dbReference type="Pfam" id="PF08623">
    <property type="entry name" value="TIP120"/>
    <property type="match status" value="1"/>
</dbReference>
<dbReference type="Proteomes" id="UP000812966">
    <property type="component" value="Unassembled WGS sequence"/>
</dbReference>
<keyword evidence="2" id="KW-0677">Repeat</keyword>
<dbReference type="GO" id="GO:0010265">
    <property type="term" value="P:SCF complex assembly"/>
    <property type="evidence" value="ECO:0007669"/>
    <property type="project" value="InterPro"/>
</dbReference>
<dbReference type="InterPro" id="IPR013932">
    <property type="entry name" value="TATA-bd_TIP120"/>
</dbReference>
<keyword evidence="7" id="KW-1185">Reference proteome</keyword>
<sequence length="1269" mass="137637">MPSVLTYTYYQQMLDKLKSSDPDFRCMAIIDFQKEAKQIGYRIEDSVEKDLFKEILKLVLEDGNTEVKNMAAQCLATLTYLSQKPGNIVSAVDSLLKSSNTGEEEQRDIATLALKNMLVELHEQNAVVLEVIDKVIQGVCKQLQNNTIPTQHAVELLDILSLIFTRFSAQLSTKPALQTICLSVLLHLLSSSRPHIRKRSIVALGYLVPTSTREVFKVLSERLIGVLGDGTEEMETEEDEGIDETVKKTAYAALVGTLGKTSPAKVGKILQDVVPGILSLSEATEEEDALEASMTTLEILVVRCPTEITPFLTQITARASGLLKYDPNYAGGDDDEDDEMEADDEDELDEDFDEDYSDDEDASWKARRSAAKLLQALISTRIELLNDWYASVAPLLTSRLSEREESVRLEVFAAWEALLKQTGLYGGSNYVSAGEAPTGLKRKRLDSQSNENVFTTSPLASQTVPLTRAALKQTTTKSVPTKEKSFNLLTSVVKLIPGCLDGQASTVVGNVRKALSGVSTGSGGHNNTSLVISILAFLGAFVESHPSRIYASSLPELVDSTVAFMADKYQRVSLEALGTAASLAKALRPEPASQGDSPLPSSYVAPVQKLYEAVCDIVSSTAADSDVRDKAIHAIGDLLTHEGEVLASMYDKSLPLITARLNTDSNQLAALEVIGDIAESRSCSGAQIEQWLASVLEQFPALLRRCPKQNRGKALSVLETLLTRFGDQLPADVASSIVTELKSYVTVQDLHNLGATMHVVAQLQKQQPALREHLETEVLPAIQEAIQSPLLHSAALEGIQDFFAVFVRATPEGAQTVVPKLFKLIARPDRSIPTAEDGGTQAFANVAKCIGTAVENSQSSAKDIVADFIKFVKKGETGTDAELYLSLLILGEIGRTTDVSQAADVYQAILKLFAASSEQIKSAAAFAAGNIAVGNTAAFLPVIVKGVAEAETPAARLLYLHALKEAIVHCSDEQIVGIADSLWEPLLADDDDSQDDGARNVKAACIGKLTSANPSKYIPELRARLPTASPVVKATIVASTRYTLTDSSTAGDEVLAPAIYDFLALMQDSDHVVRRLAVSSTNAAAQYKPQLIINQLASLMPMLYAETEVKKELIREYQMGPFVVKMDDGLNNRKGAFEAMQTLLNTCFTKMNANELFDIILVGLADFDEVKLLALMMLQRLAALAEGIVAARLDDLVESIENIAKPIVAAKDDTEQDVQRKEDSQKTAIGCIAPLAEISTPQTCPKFDKLINELARDAKWHAVFEAAHR</sequence>
<proteinExistence type="inferred from homology"/>
<feature type="region of interest" description="Disordered" evidence="4">
    <location>
        <begin position="326"/>
        <end position="360"/>
    </location>
</feature>